<evidence type="ECO:0008006" key="3">
    <source>
        <dbReference type="Google" id="ProtNLM"/>
    </source>
</evidence>
<dbReference type="Proteomes" id="UP000004038">
    <property type="component" value="Unassembled WGS sequence"/>
</dbReference>
<name>H0G1V0_RHIML</name>
<gene>
    <name evidence="1" type="ORF">SM0020_17202</name>
</gene>
<evidence type="ECO:0000313" key="2">
    <source>
        <dbReference type="Proteomes" id="UP000004038"/>
    </source>
</evidence>
<sequence>MAVIAAATPATSIVFLSAELMWESWAKSKQVRPRQLPGGSARWPTAASDIKVEGLDGKLFLVRADGDAIFHLYPVAGAVCGLLAEPLGKAEAAKLIHAAFPDADRRRLRRDIRILFED</sequence>
<protein>
    <recommendedName>
        <fullName evidence="3">PqqD family protein</fullName>
    </recommendedName>
</protein>
<reference evidence="1 2" key="1">
    <citation type="journal article" date="2012" name="J. Bacteriol.">
        <title>Draft Genome Sequence of Sinorhizobium meliloti CCNWSX0020, a Nitrogen-Fixing Symbiont with Copper Tolerance Capability Isolated from Lead-Zinc Mine Tailings.</title>
        <authorList>
            <person name="Li Z."/>
            <person name="Ma Z."/>
            <person name="Hao X."/>
            <person name="Wei G."/>
        </authorList>
    </citation>
    <scope>NUCLEOTIDE SEQUENCE [LARGE SCALE GENOMIC DNA]</scope>
    <source>
        <strain evidence="1 2">CCNWSX0020</strain>
    </source>
</reference>
<accession>H0G1V0</accession>
<organism evidence="1 2">
    <name type="scientific">Sinorhizobium meliloti CCNWSX0020</name>
    <dbReference type="NCBI Taxonomy" id="1107881"/>
    <lineage>
        <taxon>Bacteria</taxon>
        <taxon>Pseudomonadati</taxon>
        <taxon>Pseudomonadota</taxon>
        <taxon>Alphaproteobacteria</taxon>
        <taxon>Hyphomicrobiales</taxon>
        <taxon>Rhizobiaceae</taxon>
        <taxon>Sinorhizobium/Ensifer group</taxon>
        <taxon>Sinorhizobium</taxon>
    </lineage>
</organism>
<dbReference type="AlphaFoldDB" id="H0G1V0"/>
<proteinExistence type="predicted"/>
<dbReference type="PATRIC" id="fig|1107881.3.peg.3498"/>
<evidence type="ECO:0000313" key="1">
    <source>
        <dbReference type="EMBL" id="EHK76694.1"/>
    </source>
</evidence>
<dbReference type="EMBL" id="AGVV01000033">
    <property type="protein sequence ID" value="EHK76694.1"/>
    <property type="molecule type" value="Genomic_DNA"/>
</dbReference>
<dbReference type="RefSeq" id="WP_003530398.1">
    <property type="nucleotide sequence ID" value="NZ_AGVV01000033.1"/>
</dbReference>